<evidence type="ECO:0000313" key="2">
    <source>
        <dbReference type="EMBL" id="GMN52640.1"/>
    </source>
</evidence>
<name>A0AA88AI45_FICCA</name>
<dbReference type="Proteomes" id="UP001187192">
    <property type="component" value="Unassembled WGS sequence"/>
</dbReference>
<dbReference type="EMBL" id="BTGU01000042">
    <property type="protein sequence ID" value="GMN52640.1"/>
    <property type="molecule type" value="Genomic_DNA"/>
</dbReference>
<dbReference type="AlphaFoldDB" id="A0AA88AI45"/>
<feature type="compositionally biased region" description="Basic and acidic residues" evidence="1">
    <location>
        <begin position="29"/>
        <end position="63"/>
    </location>
</feature>
<comment type="caution">
    <text evidence="2">The sequence shown here is derived from an EMBL/GenBank/DDBJ whole genome shotgun (WGS) entry which is preliminary data.</text>
</comment>
<evidence type="ECO:0000313" key="3">
    <source>
        <dbReference type="Proteomes" id="UP001187192"/>
    </source>
</evidence>
<sequence>MNSRGERTAAKTQGRGDPDPRTLVGGGDSGREREREREREEGEAREKGVEGRQRRMGEREGRKRGVAQIWCLGGVGVRCPRRGGLVQWRRHGGMGGHPDRCLALGPSSTMAKTQRGGGHMNISYRTPCEGQCISNLTRCKYVASSTQN</sequence>
<protein>
    <submittedName>
        <fullName evidence="2">Uncharacterized protein</fullName>
    </submittedName>
</protein>
<gene>
    <name evidence="2" type="ORF">TIFTF001_021787</name>
</gene>
<organism evidence="2 3">
    <name type="scientific">Ficus carica</name>
    <name type="common">Common fig</name>
    <dbReference type="NCBI Taxonomy" id="3494"/>
    <lineage>
        <taxon>Eukaryota</taxon>
        <taxon>Viridiplantae</taxon>
        <taxon>Streptophyta</taxon>
        <taxon>Embryophyta</taxon>
        <taxon>Tracheophyta</taxon>
        <taxon>Spermatophyta</taxon>
        <taxon>Magnoliopsida</taxon>
        <taxon>eudicotyledons</taxon>
        <taxon>Gunneridae</taxon>
        <taxon>Pentapetalae</taxon>
        <taxon>rosids</taxon>
        <taxon>fabids</taxon>
        <taxon>Rosales</taxon>
        <taxon>Moraceae</taxon>
        <taxon>Ficeae</taxon>
        <taxon>Ficus</taxon>
    </lineage>
</organism>
<accession>A0AA88AI45</accession>
<evidence type="ECO:0000256" key="1">
    <source>
        <dbReference type="SAM" id="MobiDB-lite"/>
    </source>
</evidence>
<feature type="region of interest" description="Disordered" evidence="1">
    <location>
        <begin position="1"/>
        <end position="63"/>
    </location>
</feature>
<feature type="compositionally biased region" description="Basic and acidic residues" evidence="1">
    <location>
        <begin position="1"/>
        <end position="20"/>
    </location>
</feature>
<reference evidence="2" key="1">
    <citation type="submission" date="2023-07" db="EMBL/GenBank/DDBJ databases">
        <title>draft genome sequence of fig (Ficus carica).</title>
        <authorList>
            <person name="Takahashi T."/>
            <person name="Nishimura K."/>
        </authorList>
    </citation>
    <scope>NUCLEOTIDE SEQUENCE</scope>
</reference>
<proteinExistence type="predicted"/>
<keyword evidence="3" id="KW-1185">Reference proteome</keyword>